<dbReference type="Gene3D" id="2.10.109.10">
    <property type="entry name" value="Umud Fragment, subunit A"/>
    <property type="match status" value="1"/>
</dbReference>
<evidence type="ECO:0000259" key="5">
    <source>
        <dbReference type="PROSITE" id="PS50943"/>
    </source>
</evidence>
<organism evidence="6 7">
    <name type="scientific">Pseudomonas chaetocerotis</name>
    <dbReference type="NCBI Taxonomy" id="2758695"/>
    <lineage>
        <taxon>Bacteria</taxon>
        <taxon>Pseudomonadati</taxon>
        <taxon>Pseudomonadota</taxon>
        <taxon>Gammaproteobacteria</taxon>
        <taxon>Pseudomonadales</taxon>
        <taxon>Pseudomonadaceae</taxon>
        <taxon>Pseudomonas</taxon>
    </lineage>
</organism>
<evidence type="ECO:0000256" key="3">
    <source>
        <dbReference type="ARBA" id="ARBA00023163"/>
    </source>
</evidence>
<dbReference type="InterPro" id="IPR015927">
    <property type="entry name" value="Peptidase_S24_S26A/B/C"/>
</dbReference>
<comment type="caution">
    <text evidence="6">The sequence shown here is derived from an EMBL/GenBank/DDBJ whole genome shotgun (WGS) entry which is preliminary data.</text>
</comment>
<dbReference type="GO" id="GO:0003677">
    <property type="term" value="F:DNA binding"/>
    <property type="evidence" value="ECO:0007669"/>
    <property type="project" value="UniProtKB-KW"/>
</dbReference>
<dbReference type="Gene3D" id="1.10.260.40">
    <property type="entry name" value="lambda repressor-like DNA-binding domains"/>
    <property type="match status" value="1"/>
</dbReference>
<reference evidence="6" key="1">
    <citation type="submission" date="2020-07" db="EMBL/GenBank/DDBJ databases">
        <title>Pseudomonas chaetoceroseae sp. nov., a new member of the Pseudomonas oleovorans group isolated from a culture of Chaetoceros calcitrans.</title>
        <authorList>
            <person name="Girard L."/>
            <person name="Lood C."/>
            <person name="De Mot R."/>
            <person name="Baudart J."/>
        </authorList>
    </citation>
    <scope>NUCLEOTIDE SEQUENCE</scope>
    <source>
        <strain evidence="6">536</strain>
    </source>
</reference>
<feature type="domain" description="HTH cro/C1-type" evidence="5">
    <location>
        <begin position="15"/>
        <end position="55"/>
    </location>
</feature>
<feature type="compositionally biased region" description="Basic and acidic residues" evidence="4">
    <location>
        <begin position="101"/>
        <end position="112"/>
    </location>
</feature>
<keyword evidence="7" id="KW-1185">Reference proteome</keyword>
<dbReference type="InterPro" id="IPR039418">
    <property type="entry name" value="LexA-like"/>
</dbReference>
<dbReference type="Pfam" id="PF00717">
    <property type="entry name" value="Peptidase_S24"/>
    <property type="match status" value="1"/>
</dbReference>
<dbReference type="SUPFAM" id="SSF47413">
    <property type="entry name" value="lambda repressor-like DNA-binding domains"/>
    <property type="match status" value="1"/>
</dbReference>
<dbReference type="PANTHER" id="PTHR40661">
    <property type="match status" value="1"/>
</dbReference>
<keyword evidence="1" id="KW-0805">Transcription regulation</keyword>
<dbReference type="SUPFAM" id="SSF51306">
    <property type="entry name" value="LexA/Signal peptidase"/>
    <property type="match status" value="1"/>
</dbReference>
<gene>
    <name evidence="6" type="ORF">H3221_20140</name>
</gene>
<feature type="region of interest" description="Disordered" evidence="4">
    <location>
        <begin position="101"/>
        <end position="122"/>
    </location>
</feature>
<dbReference type="InterPro" id="IPR036286">
    <property type="entry name" value="LexA/Signal_pep-like_sf"/>
</dbReference>
<dbReference type="InterPro" id="IPR010982">
    <property type="entry name" value="Lambda_DNA-bd_dom_sf"/>
</dbReference>
<evidence type="ECO:0000256" key="2">
    <source>
        <dbReference type="ARBA" id="ARBA00023125"/>
    </source>
</evidence>
<proteinExistence type="predicted"/>
<name>A0A931GJ33_9PSED</name>
<evidence type="ECO:0000256" key="1">
    <source>
        <dbReference type="ARBA" id="ARBA00023015"/>
    </source>
</evidence>
<keyword evidence="2" id="KW-0238">DNA-binding</keyword>
<dbReference type="Pfam" id="PF01381">
    <property type="entry name" value="HTH_3"/>
    <property type="match status" value="1"/>
</dbReference>
<keyword evidence="3" id="KW-0804">Transcription</keyword>
<protein>
    <submittedName>
        <fullName evidence="6">Helix-turn-helix domain-containing protein</fullName>
    </submittedName>
</protein>
<dbReference type="AlphaFoldDB" id="A0A931GJ33"/>
<evidence type="ECO:0000256" key="4">
    <source>
        <dbReference type="SAM" id="MobiDB-lite"/>
    </source>
</evidence>
<dbReference type="EMBL" id="JACFYX010000022">
    <property type="protein sequence ID" value="MBG0837431.1"/>
    <property type="molecule type" value="Genomic_DNA"/>
</dbReference>
<dbReference type="PROSITE" id="PS50943">
    <property type="entry name" value="HTH_CROC1"/>
    <property type="match status" value="1"/>
</dbReference>
<dbReference type="Proteomes" id="UP000596932">
    <property type="component" value="Unassembled WGS sequence"/>
</dbReference>
<dbReference type="InterPro" id="IPR001387">
    <property type="entry name" value="Cro/C1-type_HTH"/>
</dbReference>
<evidence type="ECO:0000313" key="6">
    <source>
        <dbReference type="EMBL" id="MBG0837431.1"/>
    </source>
</evidence>
<dbReference type="CDD" id="cd00093">
    <property type="entry name" value="HTH_XRE"/>
    <property type="match status" value="1"/>
</dbReference>
<dbReference type="PANTHER" id="PTHR40661:SF2">
    <property type="entry name" value="HTH-TYPE TRANSCRIPTIONAL REGULATOR PRTR"/>
    <property type="match status" value="1"/>
</dbReference>
<accession>A0A931GJ33</accession>
<dbReference type="CDD" id="cd06529">
    <property type="entry name" value="S24_LexA-like"/>
    <property type="match status" value="1"/>
</dbReference>
<dbReference type="SMART" id="SM00530">
    <property type="entry name" value="HTH_XRE"/>
    <property type="match status" value="1"/>
</dbReference>
<sequence>MNAAGYAGHGSAARLSRALGVTPKAVAKWLQGDAKPTLERAADLANALQVDPEWLLWGQVAGHESKETLNGIPVTIRTKETIIRRPHGDLITLGELANERAKSPKEQVDHPDLIPISPWDDNTPVEDDEVEVPFLREVELSAGSGRLVVQESTRAKLRFGKMTLRRHSVQFDQAVCVPVHGNSMEPVLPDGSTVAINKAATHVIDGKMYALSHSGQLRVKSLYRLPGGGIRMRSFNREEHPDEEYSPEQMKSQEIVILGKVFWSAAFH</sequence>
<evidence type="ECO:0000313" key="7">
    <source>
        <dbReference type="Proteomes" id="UP000596932"/>
    </source>
</evidence>